<protein>
    <submittedName>
        <fullName evidence="1">Uncharacterized protein</fullName>
    </submittedName>
</protein>
<dbReference type="EMBL" id="CP133762">
    <property type="protein sequence ID" value="WMX46213.1"/>
    <property type="molecule type" value="Genomic_DNA"/>
</dbReference>
<gene>
    <name evidence="1" type="ORF">RGF97_17110</name>
</gene>
<evidence type="ECO:0000313" key="1">
    <source>
        <dbReference type="EMBL" id="WMX46213.1"/>
    </source>
</evidence>
<accession>A0ABY9RX00</accession>
<evidence type="ECO:0000313" key="2">
    <source>
        <dbReference type="Proteomes" id="UP001250858"/>
    </source>
</evidence>
<keyword evidence="2" id="KW-1185">Reference proteome</keyword>
<name>A0ABY9RX00_9ACTN</name>
<organism evidence="1 2">
    <name type="scientific">Streptomyces roseicoloratus</name>
    <dbReference type="NCBI Taxonomy" id="2508722"/>
    <lineage>
        <taxon>Bacteria</taxon>
        <taxon>Bacillati</taxon>
        <taxon>Actinomycetota</taxon>
        <taxon>Actinomycetes</taxon>
        <taxon>Kitasatosporales</taxon>
        <taxon>Streptomycetaceae</taxon>
        <taxon>Streptomyces</taxon>
    </lineage>
</organism>
<proteinExistence type="predicted"/>
<dbReference type="RefSeq" id="WP_309548849.1">
    <property type="nucleotide sequence ID" value="NZ_CP133762.1"/>
</dbReference>
<sequence>MTAIERLWEEWELPVKDALHFADGRSYDVALDAAAPSGFSVLSPFALDEVREDDPSRVSSVDGLAAVDLGERGFLWGGEGSYGSEGFIARLTPDRALTWAMFFAASNPFDRIRLSGDVATFSSTAGFTIAVDIDDPRNPHLPPLKN</sequence>
<dbReference type="Proteomes" id="UP001250858">
    <property type="component" value="Chromosome"/>
</dbReference>
<reference evidence="1 2" key="1">
    <citation type="submission" date="2023-09" db="EMBL/GenBank/DDBJ databases">
        <title>Complete genome of Streptomyces roseicoloratus T14.</title>
        <authorList>
            <person name="Bashizi T."/>
            <person name="Kim M.-J."/>
            <person name="Lee G."/>
            <person name="Tagele S.B."/>
            <person name="Shin J.-H."/>
        </authorList>
    </citation>
    <scope>NUCLEOTIDE SEQUENCE [LARGE SCALE GENOMIC DNA]</scope>
    <source>
        <strain evidence="1 2">T14</strain>
    </source>
</reference>